<organism evidence="1 2">
    <name type="scientific">Chaetomium globosum (strain ATCC 6205 / CBS 148.51 / DSM 1962 / NBRC 6347 / NRRL 1970)</name>
    <name type="common">Soil fungus</name>
    <dbReference type="NCBI Taxonomy" id="306901"/>
    <lineage>
        <taxon>Eukaryota</taxon>
        <taxon>Fungi</taxon>
        <taxon>Dikarya</taxon>
        <taxon>Ascomycota</taxon>
        <taxon>Pezizomycotina</taxon>
        <taxon>Sordariomycetes</taxon>
        <taxon>Sordariomycetidae</taxon>
        <taxon>Sordariales</taxon>
        <taxon>Chaetomiaceae</taxon>
        <taxon>Chaetomium</taxon>
    </lineage>
</organism>
<dbReference type="PANTHER" id="PTHR35569">
    <property type="entry name" value="CYANAMIDE HYDRATASE DDI2-RELATED"/>
    <property type="match status" value="1"/>
</dbReference>
<keyword evidence="2" id="KW-1185">Reference proteome</keyword>
<dbReference type="VEuPathDB" id="FungiDB:CHGG_00040"/>
<dbReference type="AlphaFoldDB" id="Q2HIB4"/>
<dbReference type="EMBL" id="CH408029">
    <property type="protein sequence ID" value="EAQ91805.1"/>
    <property type="molecule type" value="Genomic_DNA"/>
</dbReference>
<evidence type="ECO:0008006" key="3">
    <source>
        <dbReference type="Google" id="ProtNLM"/>
    </source>
</evidence>
<proteinExistence type="predicted"/>
<dbReference type="OrthoDB" id="2378324at2759"/>
<protein>
    <recommendedName>
        <fullName evidence="3">HD domain-containing protein</fullName>
    </recommendedName>
</protein>
<accession>Q2HIB4</accession>
<sequence length="233" mass="25918">MPIRLGSGPEILVYEGTLMLQHNTTLQSIVDPEVHAVALLLHDLGFERTPNSTIVTLDHRFEVDGAIAARKFIRAHPRGRHWEERRVQLVWDAIALHGEHRFSFSSRNPRSRQLVNQSPLISLGPVSGFQRPSTGLYSKSSPQAEDFKDSVVETMSWLCRTKPEMTYVGLSAPPGCVLASDSQTNRDMLARLARMDKPPSLPSSELAGFSWISLVSGHFMNPEWAADGGHNRA</sequence>
<dbReference type="HOGENOM" id="CLU_1189789_0_0_1"/>
<dbReference type="Proteomes" id="UP000001056">
    <property type="component" value="Unassembled WGS sequence"/>
</dbReference>
<dbReference type="PANTHER" id="PTHR35569:SF1">
    <property type="entry name" value="CYANAMIDE HYDRATASE DDI2-RELATED"/>
    <property type="match status" value="1"/>
</dbReference>
<evidence type="ECO:0000313" key="2">
    <source>
        <dbReference type="Proteomes" id="UP000001056"/>
    </source>
</evidence>
<dbReference type="STRING" id="306901.Q2HIB4"/>
<name>Q2HIB4_CHAGB</name>
<dbReference type="GeneID" id="4388239"/>
<gene>
    <name evidence="1" type="ORF">CHGG_00040</name>
</gene>
<reference evidence="2" key="1">
    <citation type="journal article" date="2015" name="Genome Announc.">
        <title>Draft genome sequence of the cellulolytic fungus Chaetomium globosum.</title>
        <authorList>
            <person name="Cuomo C.A."/>
            <person name="Untereiner W.A."/>
            <person name="Ma L.-J."/>
            <person name="Grabherr M."/>
            <person name="Birren B.W."/>
        </authorList>
    </citation>
    <scope>NUCLEOTIDE SEQUENCE [LARGE SCALE GENOMIC DNA]</scope>
    <source>
        <strain evidence="2">ATCC 6205 / CBS 148.51 / DSM 1962 / NBRC 6347 / NRRL 1970</strain>
    </source>
</reference>
<dbReference type="SUPFAM" id="SSF109604">
    <property type="entry name" value="HD-domain/PDEase-like"/>
    <property type="match status" value="1"/>
</dbReference>
<evidence type="ECO:0000313" key="1">
    <source>
        <dbReference type="EMBL" id="EAQ91805.1"/>
    </source>
</evidence>
<dbReference type="RefSeq" id="XP_001219261.1">
    <property type="nucleotide sequence ID" value="XM_001219260.1"/>
</dbReference>
<dbReference type="eggNOG" id="ENOG502SPZ7">
    <property type="taxonomic scope" value="Eukaryota"/>
</dbReference>
<dbReference type="InParanoid" id="Q2HIB4"/>